<reference evidence="2 3" key="1">
    <citation type="journal article" date="2024" name="Ann. Entomol. Soc. Am.">
        <title>Genomic analyses of the southern and eastern yellowjacket wasps (Hymenoptera: Vespidae) reveal evolutionary signatures of social life.</title>
        <authorList>
            <person name="Catto M.A."/>
            <person name="Caine P.B."/>
            <person name="Orr S.E."/>
            <person name="Hunt B.G."/>
            <person name="Goodisman M.A.D."/>
        </authorList>
    </citation>
    <scope>NUCLEOTIDE SEQUENCE [LARGE SCALE GENOMIC DNA]</scope>
    <source>
        <strain evidence="2">232</strain>
        <tissue evidence="2">Head and thorax</tissue>
    </source>
</reference>
<name>A0ABD2BL88_VESMC</name>
<dbReference type="AlphaFoldDB" id="A0ABD2BL88"/>
<evidence type="ECO:0000313" key="2">
    <source>
        <dbReference type="EMBL" id="KAL2733542.1"/>
    </source>
</evidence>
<dbReference type="EMBL" id="JAYRBN010000073">
    <property type="protein sequence ID" value="KAL2733542.1"/>
    <property type="molecule type" value="Genomic_DNA"/>
</dbReference>
<protein>
    <submittedName>
        <fullName evidence="2">Ribosomal protein S6 kinase alpha-5-like isoform X1</fullName>
    </submittedName>
</protein>
<organism evidence="2 3">
    <name type="scientific">Vespula maculifrons</name>
    <name type="common">Eastern yellow jacket</name>
    <name type="synonym">Wasp</name>
    <dbReference type="NCBI Taxonomy" id="7453"/>
    <lineage>
        <taxon>Eukaryota</taxon>
        <taxon>Metazoa</taxon>
        <taxon>Ecdysozoa</taxon>
        <taxon>Arthropoda</taxon>
        <taxon>Hexapoda</taxon>
        <taxon>Insecta</taxon>
        <taxon>Pterygota</taxon>
        <taxon>Neoptera</taxon>
        <taxon>Endopterygota</taxon>
        <taxon>Hymenoptera</taxon>
        <taxon>Apocrita</taxon>
        <taxon>Aculeata</taxon>
        <taxon>Vespoidea</taxon>
        <taxon>Vespidae</taxon>
        <taxon>Vespinae</taxon>
        <taxon>Vespula</taxon>
    </lineage>
</organism>
<dbReference type="Proteomes" id="UP001607303">
    <property type="component" value="Unassembled WGS sequence"/>
</dbReference>
<keyword evidence="3" id="KW-1185">Reference proteome</keyword>
<evidence type="ECO:0000313" key="3">
    <source>
        <dbReference type="Proteomes" id="UP001607303"/>
    </source>
</evidence>
<sequence>MKNPEHESGYFEDGSDGSDVEVNVEETIVDEDRKCGSACYGLTKAIHSLDVRDSHEHLANGYEDRSNGEFKKRIKNESEKNGKIRRYLRILHNQKSLHTSSRRFTLLKIKSRGRCIVGTLKRNGVSKVIENHKELKVLYNVSYTRRSPFAINNSINIIEYIHVFGVKKSDFEFVILS</sequence>
<evidence type="ECO:0000256" key="1">
    <source>
        <dbReference type="SAM" id="MobiDB-lite"/>
    </source>
</evidence>
<accession>A0ABD2BL88</accession>
<proteinExistence type="predicted"/>
<feature type="region of interest" description="Disordered" evidence="1">
    <location>
        <begin position="1"/>
        <end position="21"/>
    </location>
</feature>
<comment type="caution">
    <text evidence="2">The sequence shown here is derived from an EMBL/GenBank/DDBJ whole genome shotgun (WGS) entry which is preliminary data.</text>
</comment>
<gene>
    <name evidence="2" type="ORF">V1477_013976</name>
</gene>